<sequence>MEVEEHLIDLVQCEVPMGGAIPEEIKFSLEPNSIPLKHCVRSSFDGALNMQDQYVGIATRIEELAPISIIMYCGAHGSNLVMKACSHSSISAVNIWDRCKTRLAAEITFISVRQCSKTESNN</sequence>
<proteinExistence type="predicted"/>
<evidence type="ECO:0000313" key="1">
    <source>
        <dbReference type="EMBL" id="KAI6648772.1"/>
    </source>
</evidence>
<name>A0AAV7JJA6_9METZ</name>
<comment type="caution">
    <text evidence="1">The sequence shown here is derived from an EMBL/GenBank/DDBJ whole genome shotgun (WGS) entry which is preliminary data.</text>
</comment>
<dbReference type="Proteomes" id="UP001165289">
    <property type="component" value="Unassembled WGS sequence"/>
</dbReference>
<gene>
    <name evidence="1" type="ORF">LOD99_7159</name>
</gene>
<evidence type="ECO:0000313" key="2">
    <source>
        <dbReference type="Proteomes" id="UP001165289"/>
    </source>
</evidence>
<organism evidence="1 2">
    <name type="scientific">Oopsacas minuta</name>
    <dbReference type="NCBI Taxonomy" id="111878"/>
    <lineage>
        <taxon>Eukaryota</taxon>
        <taxon>Metazoa</taxon>
        <taxon>Porifera</taxon>
        <taxon>Hexactinellida</taxon>
        <taxon>Hexasterophora</taxon>
        <taxon>Lyssacinosida</taxon>
        <taxon>Leucopsacidae</taxon>
        <taxon>Oopsacas</taxon>
    </lineage>
</organism>
<dbReference type="AlphaFoldDB" id="A0AAV7JJA6"/>
<dbReference type="EMBL" id="JAKMXF010000326">
    <property type="protein sequence ID" value="KAI6648772.1"/>
    <property type="molecule type" value="Genomic_DNA"/>
</dbReference>
<keyword evidence="2" id="KW-1185">Reference proteome</keyword>
<accession>A0AAV7JJA6</accession>
<protein>
    <submittedName>
        <fullName evidence="1">SCAN domain-containing protein 3-like</fullName>
    </submittedName>
</protein>
<reference evidence="1 2" key="1">
    <citation type="journal article" date="2023" name="BMC Biol.">
        <title>The compact genome of the sponge Oopsacas minuta (Hexactinellida) is lacking key metazoan core genes.</title>
        <authorList>
            <person name="Santini S."/>
            <person name="Schenkelaars Q."/>
            <person name="Jourda C."/>
            <person name="Duchesne M."/>
            <person name="Belahbib H."/>
            <person name="Rocher C."/>
            <person name="Selva M."/>
            <person name="Riesgo A."/>
            <person name="Vervoort M."/>
            <person name="Leys S.P."/>
            <person name="Kodjabachian L."/>
            <person name="Le Bivic A."/>
            <person name="Borchiellini C."/>
            <person name="Claverie J.M."/>
            <person name="Renard E."/>
        </authorList>
    </citation>
    <scope>NUCLEOTIDE SEQUENCE [LARGE SCALE GENOMIC DNA]</scope>
    <source>
        <strain evidence="1">SPO-2</strain>
    </source>
</reference>